<name>A0A0D0DV05_9AGAM</name>
<reference evidence="8 9" key="1">
    <citation type="submission" date="2014-04" db="EMBL/GenBank/DDBJ databases">
        <authorList>
            <consortium name="DOE Joint Genome Institute"/>
            <person name="Kuo A."/>
            <person name="Kohler A."/>
            <person name="Jargeat P."/>
            <person name="Nagy L.G."/>
            <person name="Floudas D."/>
            <person name="Copeland A."/>
            <person name="Barry K.W."/>
            <person name="Cichocki N."/>
            <person name="Veneault-Fourrey C."/>
            <person name="LaButti K."/>
            <person name="Lindquist E.A."/>
            <person name="Lipzen A."/>
            <person name="Lundell T."/>
            <person name="Morin E."/>
            <person name="Murat C."/>
            <person name="Sun H."/>
            <person name="Tunlid A."/>
            <person name="Henrissat B."/>
            <person name="Grigoriev I.V."/>
            <person name="Hibbett D.S."/>
            <person name="Martin F."/>
            <person name="Nordberg H.P."/>
            <person name="Cantor M.N."/>
            <person name="Hua S.X."/>
        </authorList>
    </citation>
    <scope>NUCLEOTIDE SEQUENCE [LARGE SCALE GENOMIC DNA]</scope>
    <source>
        <strain evidence="8 9">Ve08.2h10</strain>
    </source>
</reference>
<evidence type="ECO:0000256" key="1">
    <source>
        <dbReference type="ARBA" id="ARBA00008805"/>
    </source>
</evidence>
<sequence>MVPTTAMPIQGQPTHTNDMFLAATPSDRILSIQSHVSFGYVGGKAAVFPLQCMGYDVDVVNTVNFSNHSGYGDFGGTRTTAEELTRLFNLMEQSGVLIPGRLLTGYIPNADSLGAVHELVQKLKTANANLLYLLDPVIGDAGKVYVAENCVPLYRQMLPLATIITPNWFEVEVLTEIPLIDLPSLRAALHKLHKIYQVPNVVISSIPLTKLFTSLPSYLLPPTPTQLTPGTSFTNEINKPLDEEPPYLLCMASSINGDDDLGGGPLSTVYASCVPLIPGYFSGVGDLFSALLLGHFKLTQSVVSCPSSPPSAPPLSPDLSSQSFLAHATSHALSKTHDILTLTHESASLLDLTSSDDELDAREPGRMNRRMKGRELRLIQGQEVFRRKDWDGVKRMATWEGFWKD</sequence>
<gene>
    <name evidence="8" type="ORF">PAXRUDRAFT_531058</name>
</gene>
<evidence type="ECO:0000313" key="8">
    <source>
        <dbReference type="EMBL" id="KIK93151.1"/>
    </source>
</evidence>
<dbReference type="STRING" id="930991.A0A0D0DV05"/>
<keyword evidence="4" id="KW-0547">Nucleotide-binding</keyword>
<accession>A0A0D0DV05</accession>
<evidence type="ECO:0000256" key="6">
    <source>
        <dbReference type="ARBA" id="ARBA00022840"/>
    </source>
</evidence>
<evidence type="ECO:0000256" key="2">
    <source>
        <dbReference type="ARBA" id="ARBA00012104"/>
    </source>
</evidence>
<dbReference type="InterPro" id="IPR013749">
    <property type="entry name" value="PM/HMP-P_kinase-1"/>
</dbReference>
<keyword evidence="6" id="KW-0067">ATP-binding</keyword>
<dbReference type="PANTHER" id="PTHR10534">
    <property type="entry name" value="PYRIDOXAL KINASE"/>
    <property type="match status" value="1"/>
</dbReference>
<dbReference type="Gene3D" id="3.40.1190.20">
    <property type="match status" value="1"/>
</dbReference>
<keyword evidence="5" id="KW-0418">Kinase</keyword>
<dbReference type="HOGENOM" id="CLU_046496_1_0_1"/>
<dbReference type="AlphaFoldDB" id="A0A0D0DV05"/>
<dbReference type="Pfam" id="PF08543">
    <property type="entry name" value="Phos_pyr_kin"/>
    <property type="match status" value="1"/>
</dbReference>
<dbReference type="GO" id="GO:0008478">
    <property type="term" value="F:pyridoxal kinase activity"/>
    <property type="evidence" value="ECO:0007669"/>
    <property type="project" value="UniProtKB-EC"/>
</dbReference>
<dbReference type="OrthoDB" id="2104723at2759"/>
<dbReference type="GO" id="GO:0005524">
    <property type="term" value="F:ATP binding"/>
    <property type="evidence" value="ECO:0007669"/>
    <property type="project" value="UniProtKB-KW"/>
</dbReference>
<keyword evidence="9" id="KW-1185">Reference proteome</keyword>
<keyword evidence="3" id="KW-0808">Transferase</keyword>
<dbReference type="EC" id="2.7.1.35" evidence="2"/>
<dbReference type="InterPro" id="IPR004625">
    <property type="entry name" value="PyrdxlKinase"/>
</dbReference>
<dbReference type="GO" id="GO:0005829">
    <property type="term" value="C:cytosol"/>
    <property type="evidence" value="ECO:0007669"/>
    <property type="project" value="TreeGrafter"/>
</dbReference>
<evidence type="ECO:0000259" key="7">
    <source>
        <dbReference type="Pfam" id="PF08543"/>
    </source>
</evidence>
<dbReference type="NCBIfam" id="TIGR00687">
    <property type="entry name" value="pyridox_kin"/>
    <property type="match status" value="1"/>
</dbReference>
<dbReference type="FunCoup" id="A0A0D0DV05">
    <property type="interactions" value="395"/>
</dbReference>
<dbReference type="GO" id="GO:0009443">
    <property type="term" value="P:pyridoxal 5'-phosphate salvage"/>
    <property type="evidence" value="ECO:0007669"/>
    <property type="project" value="InterPro"/>
</dbReference>
<dbReference type="PANTHER" id="PTHR10534:SF2">
    <property type="entry name" value="PYRIDOXAL KINASE"/>
    <property type="match status" value="1"/>
</dbReference>
<dbReference type="InParanoid" id="A0A0D0DV05"/>
<protein>
    <recommendedName>
        <fullName evidence="2">pyridoxal kinase</fullName>
        <ecNumber evidence="2">2.7.1.35</ecNumber>
    </recommendedName>
</protein>
<dbReference type="SUPFAM" id="SSF53613">
    <property type="entry name" value="Ribokinase-like"/>
    <property type="match status" value="1"/>
</dbReference>
<dbReference type="Proteomes" id="UP000054538">
    <property type="component" value="Unassembled WGS sequence"/>
</dbReference>
<organism evidence="8 9">
    <name type="scientific">Paxillus rubicundulus Ve08.2h10</name>
    <dbReference type="NCBI Taxonomy" id="930991"/>
    <lineage>
        <taxon>Eukaryota</taxon>
        <taxon>Fungi</taxon>
        <taxon>Dikarya</taxon>
        <taxon>Basidiomycota</taxon>
        <taxon>Agaricomycotina</taxon>
        <taxon>Agaricomycetes</taxon>
        <taxon>Agaricomycetidae</taxon>
        <taxon>Boletales</taxon>
        <taxon>Paxilineae</taxon>
        <taxon>Paxillaceae</taxon>
        <taxon>Paxillus</taxon>
    </lineage>
</organism>
<evidence type="ECO:0000256" key="5">
    <source>
        <dbReference type="ARBA" id="ARBA00022777"/>
    </source>
</evidence>
<evidence type="ECO:0000256" key="4">
    <source>
        <dbReference type="ARBA" id="ARBA00022741"/>
    </source>
</evidence>
<comment type="similarity">
    <text evidence="1">Belongs to the pyridoxine kinase family.</text>
</comment>
<evidence type="ECO:0000256" key="3">
    <source>
        <dbReference type="ARBA" id="ARBA00022679"/>
    </source>
</evidence>
<dbReference type="InterPro" id="IPR029056">
    <property type="entry name" value="Ribokinase-like"/>
</dbReference>
<dbReference type="CDD" id="cd01173">
    <property type="entry name" value="pyridoxal_pyridoxamine_kinase"/>
    <property type="match status" value="1"/>
</dbReference>
<dbReference type="EMBL" id="KN825209">
    <property type="protein sequence ID" value="KIK93151.1"/>
    <property type="molecule type" value="Genomic_DNA"/>
</dbReference>
<reference evidence="9" key="2">
    <citation type="submission" date="2015-01" db="EMBL/GenBank/DDBJ databases">
        <title>Evolutionary Origins and Diversification of the Mycorrhizal Mutualists.</title>
        <authorList>
            <consortium name="DOE Joint Genome Institute"/>
            <consortium name="Mycorrhizal Genomics Consortium"/>
            <person name="Kohler A."/>
            <person name="Kuo A."/>
            <person name="Nagy L.G."/>
            <person name="Floudas D."/>
            <person name="Copeland A."/>
            <person name="Barry K.W."/>
            <person name="Cichocki N."/>
            <person name="Veneault-Fourrey C."/>
            <person name="LaButti K."/>
            <person name="Lindquist E.A."/>
            <person name="Lipzen A."/>
            <person name="Lundell T."/>
            <person name="Morin E."/>
            <person name="Murat C."/>
            <person name="Riley R."/>
            <person name="Ohm R."/>
            <person name="Sun H."/>
            <person name="Tunlid A."/>
            <person name="Henrissat B."/>
            <person name="Grigoriev I.V."/>
            <person name="Hibbett D.S."/>
            <person name="Martin F."/>
        </authorList>
    </citation>
    <scope>NUCLEOTIDE SEQUENCE [LARGE SCALE GENOMIC DNA]</scope>
    <source>
        <strain evidence="9">Ve08.2h10</strain>
    </source>
</reference>
<proteinExistence type="inferred from homology"/>
<evidence type="ECO:0000313" key="9">
    <source>
        <dbReference type="Proteomes" id="UP000054538"/>
    </source>
</evidence>
<feature type="domain" description="Pyridoxamine kinase/Phosphomethylpyrimidine kinase" evidence="7">
    <location>
        <begin position="104"/>
        <end position="204"/>
    </location>
</feature>